<dbReference type="SUPFAM" id="SSF48256">
    <property type="entry name" value="Citrate synthase"/>
    <property type="match status" value="1"/>
</dbReference>
<protein>
    <recommendedName>
        <fullName evidence="3">Citryl-CoA lyase</fullName>
    </recommendedName>
</protein>
<gene>
    <name evidence="1" type="ORF">ACFOW7_07930</name>
</gene>
<evidence type="ECO:0000313" key="2">
    <source>
        <dbReference type="Proteomes" id="UP001595791"/>
    </source>
</evidence>
<evidence type="ECO:0008006" key="3">
    <source>
        <dbReference type="Google" id="ProtNLM"/>
    </source>
</evidence>
<dbReference type="Gene3D" id="1.10.580.10">
    <property type="entry name" value="Citrate Synthase, domain 1"/>
    <property type="match status" value="1"/>
</dbReference>
<dbReference type="RefSeq" id="WP_378162878.1">
    <property type="nucleotide sequence ID" value="NZ_JBHSBU010000001.1"/>
</dbReference>
<dbReference type="InterPro" id="IPR036969">
    <property type="entry name" value="Citrate_synthase_sf"/>
</dbReference>
<comment type="caution">
    <text evidence="1">The sequence shown here is derived from an EMBL/GenBank/DDBJ whole genome shotgun (WGS) entry which is preliminary data.</text>
</comment>
<keyword evidence="2" id="KW-1185">Reference proteome</keyword>
<dbReference type="Proteomes" id="UP001595791">
    <property type="component" value="Unassembled WGS sequence"/>
</dbReference>
<dbReference type="EMBL" id="JBHSBU010000001">
    <property type="protein sequence ID" value="MFC4159283.1"/>
    <property type="molecule type" value="Genomic_DNA"/>
</dbReference>
<proteinExistence type="predicted"/>
<sequence length="272" mass="30097">MKPGPQRLADAAGRLRTRMGAAFPGSHALFRGHDLHAELGQLDWMALYVFGITGRQPSPQQVELLHALWVYTSYPDARLWNNRVAELAGSCRSSAALALPAAMAVSDATVYGGQAGARALDFFLRTQAALEQGASLAVLVETERRRRHLSGYGRPINSHDERIPWLLALVERLGLEQGPHLRLAFAVEKLLVAERPQLKINYAAVYAAIMADLGFSVREYQAFRIPTFLAGMAPCYLEGLERAEGTFLPVACEAVHYEGVAIRRWENYDESH</sequence>
<dbReference type="Gene3D" id="1.10.230.10">
    <property type="entry name" value="Cytochrome P450-Terp, domain 2"/>
    <property type="match status" value="1"/>
</dbReference>
<evidence type="ECO:0000313" key="1">
    <source>
        <dbReference type="EMBL" id="MFC4159283.1"/>
    </source>
</evidence>
<accession>A0ABV8MMC1</accession>
<dbReference type="InterPro" id="IPR016142">
    <property type="entry name" value="Citrate_synth-like_lrg_a-sub"/>
</dbReference>
<name>A0ABV8MMC1_9NEIS</name>
<dbReference type="InterPro" id="IPR016143">
    <property type="entry name" value="Citrate_synth-like_sm_a-sub"/>
</dbReference>
<organism evidence="1 2">
    <name type="scientific">Chitinimonas lacunae</name>
    <dbReference type="NCBI Taxonomy" id="1963018"/>
    <lineage>
        <taxon>Bacteria</taxon>
        <taxon>Pseudomonadati</taxon>
        <taxon>Pseudomonadota</taxon>
        <taxon>Betaproteobacteria</taxon>
        <taxon>Neisseriales</taxon>
        <taxon>Chitinibacteraceae</taxon>
        <taxon>Chitinimonas</taxon>
    </lineage>
</organism>
<reference evidence="2" key="1">
    <citation type="journal article" date="2019" name="Int. J. Syst. Evol. Microbiol.">
        <title>The Global Catalogue of Microorganisms (GCM) 10K type strain sequencing project: providing services to taxonomists for standard genome sequencing and annotation.</title>
        <authorList>
            <consortium name="The Broad Institute Genomics Platform"/>
            <consortium name="The Broad Institute Genome Sequencing Center for Infectious Disease"/>
            <person name="Wu L."/>
            <person name="Ma J."/>
        </authorList>
    </citation>
    <scope>NUCLEOTIDE SEQUENCE [LARGE SCALE GENOMIC DNA]</scope>
    <source>
        <strain evidence="2">LMG 29894</strain>
    </source>
</reference>